<dbReference type="EMBL" id="KR011063">
    <property type="protein sequence ID" value="AKJ71904.1"/>
    <property type="molecule type" value="Genomic_DNA"/>
</dbReference>
<dbReference type="GeneID" id="26641192"/>
<dbReference type="Proteomes" id="UP000203663">
    <property type="component" value="Segment"/>
</dbReference>
<name>A0A0K0N5W5_9CAUD</name>
<reference evidence="1 2" key="1">
    <citation type="journal article" date="2015" name="Appl. Environ. Microbiol.">
        <title>Three of a Kind: Genetically Similar Tsukamurella Phages TIN2, TIN3, and TIN4.</title>
        <authorList>
            <person name="Dyson Z.A."/>
            <person name="Tucci J."/>
            <person name="Seviour R.J."/>
            <person name="Petrovski S."/>
        </authorList>
    </citation>
    <scope>NUCLEOTIDE SEQUENCE [LARGE SCALE GENOMIC DNA]</scope>
</reference>
<dbReference type="OrthoDB" id="24845at10239"/>
<organism evidence="1 2">
    <name type="scientific">Tsukamurella phage TIN3</name>
    <dbReference type="NCBI Taxonomy" id="1636546"/>
    <lineage>
        <taxon>Viruses</taxon>
        <taxon>Duplodnaviria</taxon>
        <taxon>Heunggongvirae</taxon>
        <taxon>Uroviricota</taxon>
        <taxon>Caudoviricetes</taxon>
        <taxon>Tinduovirus</taxon>
        <taxon>Tinduovirus TIN3</taxon>
    </lineage>
</organism>
<proteinExistence type="predicted"/>
<evidence type="ECO:0000313" key="1">
    <source>
        <dbReference type="EMBL" id="AKJ71904.1"/>
    </source>
</evidence>
<gene>
    <name evidence="1" type="ORF">TIN3_107</name>
</gene>
<dbReference type="RefSeq" id="YP_009214873.1">
    <property type="nucleotide sequence ID" value="NC_028966.1"/>
</dbReference>
<evidence type="ECO:0000313" key="2">
    <source>
        <dbReference type="Proteomes" id="UP000203663"/>
    </source>
</evidence>
<keyword evidence="2" id="KW-1185">Reference proteome</keyword>
<accession>A0A0K0N5W5</accession>
<protein>
    <submittedName>
        <fullName evidence="1">Uncharacterized protein</fullName>
    </submittedName>
</protein>
<dbReference type="KEGG" id="vg:26641192"/>
<sequence>MSEKLTTKDALRQAIVDLSEGVLLPEEAESVARGLISRGFVTDEDDLRAKHGVSVQPAPQSTTEPSAHDLMLSRLIGPRPSPTLGKLALSPLDATHRSYMELCEKLDKDPYSTMLARKNFGLEKYGTILQPSNGRNHLEDALDELADALVYLICDEYNTKVNND</sequence>